<keyword evidence="4 7" id="KW-0067">ATP-binding</keyword>
<dbReference type="AlphaFoldDB" id="A0A251XE55"/>
<comment type="similarity">
    <text evidence="1">Belongs to the ABC transporter superfamily.</text>
</comment>
<dbReference type="SUPFAM" id="SSF55920">
    <property type="entry name" value="Creatinase/aminopeptidase"/>
    <property type="match status" value="1"/>
</dbReference>
<protein>
    <submittedName>
        <fullName evidence="7">Oligopeptide transport ATP-binding protein OppF</fullName>
    </submittedName>
</protein>
<dbReference type="FunFam" id="3.40.50.300:FF:000016">
    <property type="entry name" value="Oligopeptide ABC transporter ATP-binding component"/>
    <property type="match status" value="1"/>
</dbReference>
<feature type="compositionally biased region" description="Basic residues" evidence="5">
    <location>
        <begin position="1038"/>
        <end position="1051"/>
    </location>
</feature>
<dbReference type="GO" id="GO:0055085">
    <property type="term" value="P:transmembrane transport"/>
    <property type="evidence" value="ECO:0007669"/>
    <property type="project" value="UniProtKB-ARBA"/>
</dbReference>
<feature type="region of interest" description="Disordered" evidence="5">
    <location>
        <begin position="875"/>
        <end position="1071"/>
    </location>
</feature>
<dbReference type="Pfam" id="PF08352">
    <property type="entry name" value="oligo_HPY"/>
    <property type="match status" value="1"/>
</dbReference>
<dbReference type="CDD" id="cd03257">
    <property type="entry name" value="ABC_NikE_OppD_transporters"/>
    <property type="match status" value="1"/>
</dbReference>
<keyword evidence="3" id="KW-0547">Nucleotide-binding</keyword>
<dbReference type="Pfam" id="PF00557">
    <property type="entry name" value="Peptidase_M24"/>
    <property type="match status" value="1"/>
</dbReference>
<dbReference type="Gene3D" id="3.40.50.1820">
    <property type="entry name" value="alpha/beta hydrolase"/>
    <property type="match status" value="1"/>
</dbReference>
<feature type="region of interest" description="Disordered" evidence="5">
    <location>
        <begin position="664"/>
        <end position="774"/>
    </location>
</feature>
<feature type="compositionally biased region" description="Basic residues" evidence="5">
    <location>
        <begin position="719"/>
        <end position="729"/>
    </location>
</feature>
<dbReference type="Pfam" id="PF00561">
    <property type="entry name" value="Abhydrolase_1"/>
    <property type="match status" value="1"/>
</dbReference>
<dbReference type="Gene3D" id="3.40.350.10">
    <property type="entry name" value="Creatinase/prolidase N-terminal domain"/>
    <property type="match status" value="1"/>
</dbReference>
<dbReference type="InterPro" id="IPR003439">
    <property type="entry name" value="ABC_transporter-like_ATP-bd"/>
</dbReference>
<dbReference type="InterPro" id="IPR007865">
    <property type="entry name" value="Aminopep_P_N"/>
</dbReference>
<dbReference type="GO" id="GO:0016887">
    <property type="term" value="F:ATP hydrolysis activity"/>
    <property type="evidence" value="ECO:0007669"/>
    <property type="project" value="InterPro"/>
</dbReference>
<evidence type="ECO:0000313" key="8">
    <source>
        <dbReference type="Proteomes" id="UP000195062"/>
    </source>
</evidence>
<evidence type="ECO:0000313" key="7">
    <source>
        <dbReference type="EMBL" id="OUE00320.1"/>
    </source>
</evidence>
<feature type="compositionally biased region" description="Basic and acidic residues" evidence="5">
    <location>
        <begin position="1062"/>
        <end position="1071"/>
    </location>
</feature>
<dbReference type="InterPro" id="IPR036005">
    <property type="entry name" value="Creatinase/aminopeptidase-like"/>
</dbReference>
<feature type="compositionally biased region" description="Low complexity" evidence="5">
    <location>
        <begin position="743"/>
        <end position="764"/>
    </location>
</feature>
<sequence length="1234" mass="135212">MSRHDASAPASTSTAPAAATPEPFLSARDLTKEYVTRGGRGLRPPVRRFLAVDGVSLDVPTGQTLSIVGESGSGKSTTARIIAHLLDPTSGTFALKGEDMTHAKGAALREFRRQVQVVFQDPASSLNPRHTVEQIISAPLRYQGITTPGGHGQLVRDLLDRVGLDPDHAQRYPAQFSGGQCQRIGIARALAVSPGLIVCDEAVSALDVTVQARVIALLRDLQRERGLSYVFIAHDLAVVRQLSDRVAVMSSGRVVEEGTRDDVFERPQHPYTRALLDAVPRIDPSGTASGRPRAPRPVSTPPPSRRRAGRRRDRRIRDRPRRPRHRPRDRGPARLGRGARRRAHRDDHGVRPRARRARPPRRRPARAPLPPGRPGRKSPRVLDDGGWIGHALRTHRVVLLDQRGTGRSTPVTARTMIRFGDDHASAARYLALFRADAIVQDAEALRQHLEGGRRWSTLGQSYGGFLTLTYLSLAPEALSACYVTGGLASLDPDAEEVYRRTYPRTVRKNVGYHARYPADVGILSRLADRLQVGDVTLPDGDVLTVERLQTIGIDLGMAPGRERIHALLDEALDDRGEPTDVLLAEVMRLTSYAANPLFAAMQESIYASGTRPATAWAAERERGRHPAFAPTARPLLLTGEMMYPGCSRRSACCARSAAPWRRWPAATTGRSSTTRPASPPTRCRWPPRSTTTTCTWTRACSRTRSRAWGTPRVDNERARARRPRSARRARAADGHDRPRWRRPAPMTDTTHDTAPATDPGAPRAPFTPEDRRPPRLAELPAFQDLMAGGWITPDRTPTTVPGAVEAAAAHRDRLSAAMPGVTLAVVSGYAPTRNDDCRYAFRADSDFVWLTGVQIEGAVLVMHAVPGGHDAVLHVPAPAHPGIRASTPTPTTASSGSAPRRARRLAAGARDPRARPRPLGTRPRRRPRRPPRGRRHRRAVRARRRPARRGARGGARRAARHQGRVGDRGAAARGRRHRRGLRRGRARDAACARARRGALAAGHVRPARADGRQRPRLRHHRGRRRARDDAALGALRRPAPRRRARAARHGRGGAQPLHGGRHPHDPRGRHLHPEQRLVHDIVERSHRAGLEAVAPGRPLVDFHHASMEVIAQGLHDLGILPVSVDEALSPAGQHHRRWLVCGIGHHLGLDVHDCSGAGVAGYDRAVEPGMVLTVEPGLYFAPDDGMVPPELRGIGVRIEDDIVVTQTGSDVLSDALPIDAQGLESWMREQRSPS</sequence>
<dbReference type="InterPro" id="IPR027417">
    <property type="entry name" value="P-loop_NTPase"/>
</dbReference>
<proteinExistence type="inferred from homology"/>
<dbReference type="SMART" id="SM00382">
    <property type="entry name" value="AAA"/>
    <property type="match status" value="1"/>
</dbReference>
<dbReference type="GO" id="GO:0070006">
    <property type="term" value="F:metalloaminopeptidase activity"/>
    <property type="evidence" value="ECO:0007669"/>
    <property type="project" value="InterPro"/>
</dbReference>
<evidence type="ECO:0000259" key="6">
    <source>
        <dbReference type="PROSITE" id="PS50893"/>
    </source>
</evidence>
<gene>
    <name evidence="7" type="primary">oppF_1</name>
    <name evidence="7" type="ORF">CMMCAS07_18115</name>
</gene>
<dbReference type="InterPro" id="IPR029149">
    <property type="entry name" value="Creatin/AminoP/Spt16_N"/>
</dbReference>
<feature type="compositionally biased region" description="Basic residues" evidence="5">
    <location>
        <begin position="304"/>
        <end position="328"/>
    </location>
</feature>
<dbReference type="Pfam" id="PF00005">
    <property type="entry name" value="ABC_tran"/>
    <property type="match status" value="1"/>
</dbReference>
<dbReference type="PANTHER" id="PTHR43776:SF7">
    <property type="entry name" value="D,D-DIPEPTIDE TRANSPORT ATP-BINDING PROTEIN DDPF-RELATED"/>
    <property type="match status" value="1"/>
</dbReference>
<feature type="compositionally biased region" description="Basic residues" evidence="5">
    <location>
        <begin position="973"/>
        <end position="985"/>
    </location>
</feature>
<dbReference type="Pfam" id="PF05195">
    <property type="entry name" value="AMP_N"/>
    <property type="match status" value="1"/>
</dbReference>
<dbReference type="PANTHER" id="PTHR43776">
    <property type="entry name" value="TRANSPORT ATP-BINDING PROTEIN"/>
    <property type="match status" value="1"/>
</dbReference>
<feature type="compositionally biased region" description="Low complexity" evidence="5">
    <location>
        <begin position="7"/>
        <end position="21"/>
    </location>
</feature>
<dbReference type="GO" id="GO:0030145">
    <property type="term" value="F:manganese ion binding"/>
    <property type="evidence" value="ECO:0007669"/>
    <property type="project" value="InterPro"/>
</dbReference>
<evidence type="ECO:0000256" key="2">
    <source>
        <dbReference type="ARBA" id="ARBA00022448"/>
    </source>
</evidence>
<dbReference type="PROSITE" id="PS50893">
    <property type="entry name" value="ABC_TRANSPORTER_2"/>
    <property type="match status" value="1"/>
</dbReference>
<dbReference type="Gene3D" id="3.40.50.300">
    <property type="entry name" value="P-loop containing nucleotide triphosphate hydrolases"/>
    <property type="match status" value="1"/>
</dbReference>
<feature type="compositionally biased region" description="Low complexity" evidence="5">
    <location>
        <begin position="885"/>
        <end position="909"/>
    </location>
</feature>
<dbReference type="InterPro" id="IPR029058">
    <property type="entry name" value="AB_hydrolase_fold"/>
</dbReference>
<evidence type="ECO:0000256" key="5">
    <source>
        <dbReference type="SAM" id="MobiDB-lite"/>
    </source>
</evidence>
<dbReference type="Proteomes" id="UP000195062">
    <property type="component" value="Unassembled WGS sequence"/>
</dbReference>
<reference evidence="7 8" key="1">
    <citation type="submission" date="2016-08" db="EMBL/GenBank/DDBJ databases">
        <title>Genome sequence of Clavibacter michiganensis subsp. michiganensis strain CASJ007.</title>
        <authorList>
            <person name="Thapa S.P."/>
            <person name="Coaker G."/>
        </authorList>
    </citation>
    <scope>NUCLEOTIDE SEQUENCE [LARGE SCALE GENOMIC DNA]</scope>
    <source>
        <strain evidence="7">CASJ007</strain>
    </source>
</reference>
<dbReference type="InterPro" id="IPR013563">
    <property type="entry name" value="Oligopep_ABC_C"/>
</dbReference>
<dbReference type="EMBL" id="MDHH01000008">
    <property type="protein sequence ID" value="OUE00320.1"/>
    <property type="molecule type" value="Genomic_DNA"/>
</dbReference>
<feature type="compositionally biased region" description="Basic residues" evidence="5">
    <location>
        <begin position="1014"/>
        <end position="1025"/>
    </location>
</feature>
<name>A0A251XE55_CLAMM</name>
<dbReference type="SUPFAM" id="SSF53092">
    <property type="entry name" value="Creatinase/prolidase N-terminal domain"/>
    <property type="match status" value="1"/>
</dbReference>
<feature type="compositionally biased region" description="Low complexity" evidence="5">
    <location>
        <begin position="680"/>
        <end position="708"/>
    </location>
</feature>
<feature type="domain" description="ABC transporter" evidence="6">
    <location>
        <begin position="25"/>
        <end position="276"/>
    </location>
</feature>
<organism evidence="7 8">
    <name type="scientific">Clavibacter michiganensis subsp. michiganensis</name>
    <dbReference type="NCBI Taxonomy" id="33013"/>
    <lineage>
        <taxon>Bacteria</taxon>
        <taxon>Bacillati</taxon>
        <taxon>Actinomycetota</taxon>
        <taxon>Actinomycetes</taxon>
        <taxon>Micrococcales</taxon>
        <taxon>Microbacteriaceae</taxon>
        <taxon>Clavibacter</taxon>
    </lineage>
</organism>
<feature type="compositionally biased region" description="Low complexity" evidence="5">
    <location>
        <begin position="989"/>
        <end position="1004"/>
    </location>
</feature>
<dbReference type="SUPFAM" id="SSF53474">
    <property type="entry name" value="alpha/beta-Hydrolases"/>
    <property type="match status" value="1"/>
</dbReference>
<dbReference type="Gene3D" id="3.90.230.10">
    <property type="entry name" value="Creatinase/methionine aminopeptidase superfamily"/>
    <property type="match status" value="1"/>
</dbReference>
<dbReference type="GO" id="GO:0005524">
    <property type="term" value="F:ATP binding"/>
    <property type="evidence" value="ECO:0007669"/>
    <property type="project" value="UniProtKB-KW"/>
</dbReference>
<dbReference type="InterPro" id="IPR050319">
    <property type="entry name" value="ABC_transp_ATP-bind"/>
</dbReference>
<feature type="region of interest" description="Disordered" evidence="5">
    <location>
        <begin position="274"/>
        <end position="386"/>
    </location>
</feature>
<keyword evidence="2" id="KW-0813">Transport</keyword>
<feature type="compositionally biased region" description="Basic residues" evidence="5">
    <location>
        <begin position="922"/>
        <end position="963"/>
    </location>
</feature>
<dbReference type="SMART" id="SM01011">
    <property type="entry name" value="AMP_N"/>
    <property type="match status" value="1"/>
</dbReference>
<feature type="compositionally biased region" description="Basic residues" evidence="5">
    <location>
        <begin position="351"/>
        <end position="365"/>
    </location>
</feature>
<dbReference type="InterPro" id="IPR000994">
    <property type="entry name" value="Pept_M24"/>
</dbReference>
<dbReference type="PROSITE" id="PS00211">
    <property type="entry name" value="ABC_TRANSPORTER_1"/>
    <property type="match status" value="1"/>
</dbReference>
<dbReference type="SUPFAM" id="SSF52540">
    <property type="entry name" value="P-loop containing nucleoside triphosphate hydrolases"/>
    <property type="match status" value="1"/>
</dbReference>
<dbReference type="InterPro" id="IPR000073">
    <property type="entry name" value="AB_hydrolase_1"/>
</dbReference>
<feature type="region of interest" description="Disordered" evidence="5">
    <location>
        <begin position="1"/>
        <end position="23"/>
    </location>
</feature>
<dbReference type="InterPro" id="IPR003593">
    <property type="entry name" value="AAA+_ATPase"/>
</dbReference>
<comment type="caution">
    <text evidence="7">The sequence shown here is derived from an EMBL/GenBank/DDBJ whole genome shotgun (WGS) entry which is preliminary data.</text>
</comment>
<keyword evidence="8" id="KW-1185">Reference proteome</keyword>
<evidence type="ECO:0000256" key="1">
    <source>
        <dbReference type="ARBA" id="ARBA00005417"/>
    </source>
</evidence>
<evidence type="ECO:0000256" key="4">
    <source>
        <dbReference type="ARBA" id="ARBA00022840"/>
    </source>
</evidence>
<evidence type="ECO:0000256" key="3">
    <source>
        <dbReference type="ARBA" id="ARBA00022741"/>
    </source>
</evidence>
<dbReference type="GO" id="GO:0015833">
    <property type="term" value="P:peptide transport"/>
    <property type="evidence" value="ECO:0007669"/>
    <property type="project" value="InterPro"/>
</dbReference>
<accession>A0A251XE55</accession>
<dbReference type="InterPro" id="IPR017871">
    <property type="entry name" value="ABC_transporter-like_CS"/>
</dbReference>